<evidence type="ECO:0000313" key="2">
    <source>
        <dbReference type="Proteomes" id="UP001595839"/>
    </source>
</evidence>
<dbReference type="Proteomes" id="UP001595839">
    <property type="component" value="Unassembled WGS sequence"/>
</dbReference>
<protein>
    <submittedName>
        <fullName evidence="1">Uncharacterized protein</fullName>
    </submittedName>
</protein>
<organism evidence="1 2">
    <name type="scientific">Streptomyces vulcanius</name>
    <dbReference type="NCBI Taxonomy" id="1441876"/>
    <lineage>
        <taxon>Bacteria</taxon>
        <taxon>Bacillati</taxon>
        <taxon>Actinomycetota</taxon>
        <taxon>Actinomycetes</taxon>
        <taxon>Kitasatosporales</taxon>
        <taxon>Streptomycetaceae</taxon>
        <taxon>Streptomyces</taxon>
    </lineage>
</organism>
<name>A0ABV9B4L3_9ACTN</name>
<keyword evidence="2" id="KW-1185">Reference proteome</keyword>
<proteinExistence type="predicted"/>
<sequence>MTLPIAAVDVPTPLLVQQLAAARFEEAADRTHSLSDQLAFHLDAWLVTHPDDVKAATAEYPNWPAEFAAIKTRHRGGTA</sequence>
<comment type="caution">
    <text evidence="1">The sequence shown here is derived from an EMBL/GenBank/DDBJ whole genome shotgun (WGS) entry which is preliminary data.</text>
</comment>
<evidence type="ECO:0000313" key="1">
    <source>
        <dbReference type="EMBL" id="MFC4506655.1"/>
    </source>
</evidence>
<reference evidence="2" key="1">
    <citation type="journal article" date="2019" name="Int. J. Syst. Evol. Microbiol.">
        <title>The Global Catalogue of Microorganisms (GCM) 10K type strain sequencing project: providing services to taxonomists for standard genome sequencing and annotation.</title>
        <authorList>
            <consortium name="The Broad Institute Genomics Platform"/>
            <consortium name="The Broad Institute Genome Sequencing Center for Infectious Disease"/>
            <person name="Wu L."/>
            <person name="Ma J."/>
        </authorList>
    </citation>
    <scope>NUCLEOTIDE SEQUENCE [LARGE SCALE GENOMIC DNA]</scope>
    <source>
        <strain evidence="2">CGMCC 4.7177</strain>
    </source>
</reference>
<gene>
    <name evidence="1" type="ORF">ACFPIH_45650</name>
</gene>
<dbReference type="EMBL" id="JBHSFK010000046">
    <property type="protein sequence ID" value="MFC4506655.1"/>
    <property type="molecule type" value="Genomic_DNA"/>
</dbReference>
<dbReference type="RefSeq" id="WP_381184848.1">
    <property type="nucleotide sequence ID" value="NZ_JBHSFK010000046.1"/>
</dbReference>
<accession>A0ABV9B4L3</accession>